<organism evidence="1 2">
    <name type="scientific">Actinokineospora iranica</name>
    <dbReference type="NCBI Taxonomy" id="1271860"/>
    <lineage>
        <taxon>Bacteria</taxon>
        <taxon>Bacillati</taxon>
        <taxon>Actinomycetota</taxon>
        <taxon>Actinomycetes</taxon>
        <taxon>Pseudonocardiales</taxon>
        <taxon>Pseudonocardiaceae</taxon>
        <taxon>Actinokineospora</taxon>
    </lineage>
</organism>
<proteinExistence type="predicted"/>
<dbReference type="Proteomes" id="UP000199501">
    <property type="component" value="Unassembled WGS sequence"/>
</dbReference>
<dbReference type="RefSeq" id="WP_091448053.1">
    <property type="nucleotide sequence ID" value="NZ_FMZZ01000001.1"/>
</dbReference>
<accession>A0A1G6K452</accession>
<dbReference type="AlphaFoldDB" id="A0A1G6K452"/>
<reference evidence="2" key="1">
    <citation type="submission" date="2016-10" db="EMBL/GenBank/DDBJ databases">
        <authorList>
            <person name="Varghese N."/>
            <person name="Submissions S."/>
        </authorList>
    </citation>
    <scope>NUCLEOTIDE SEQUENCE [LARGE SCALE GENOMIC DNA]</scope>
    <source>
        <strain evidence="2">IBRC-M 10403</strain>
    </source>
</reference>
<evidence type="ECO:0000313" key="1">
    <source>
        <dbReference type="EMBL" id="SDC25770.1"/>
    </source>
</evidence>
<dbReference type="STRING" id="1271860.SAMN05216174_101707"/>
<dbReference type="EMBL" id="FMZZ01000001">
    <property type="protein sequence ID" value="SDC25770.1"/>
    <property type="molecule type" value="Genomic_DNA"/>
</dbReference>
<evidence type="ECO:0008006" key="3">
    <source>
        <dbReference type="Google" id="ProtNLM"/>
    </source>
</evidence>
<keyword evidence="2" id="KW-1185">Reference proteome</keyword>
<gene>
    <name evidence="1" type="ORF">SAMN05216174_101707</name>
</gene>
<sequence length="138" mass="14899">MTGPVPVPVDVVELVVRVLRRLLAEHPDTVTIKVSTETGRGHDGGPPSLPWLLITEDTHTWAWPALQRSVVRLTCWHRTDHAAKATLNHVMGLLCARPAPAPLLHTEPVSAPLTGDDPYTRAPLATAAIAVHARTPTT</sequence>
<dbReference type="OrthoDB" id="3699185at2"/>
<protein>
    <recommendedName>
        <fullName evidence="3">DUF3168 domain-containing protein</fullName>
    </recommendedName>
</protein>
<name>A0A1G6K452_9PSEU</name>
<evidence type="ECO:0000313" key="2">
    <source>
        <dbReference type="Proteomes" id="UP000199501"/>
    </source>
</evidence>